<name>I3VSE1_THESW</name>
<keyword evidence="2" id="KW-1185">Reference proteome</keyword>
<evidence type="ECO:0000313" key="2">
    <source>
        <dbReference type="Proteomes" id="UP000006178"/>
    </source>
</evidence>
<dbReference type="Proteomes" id="UP000006178">
    <property type="component" value="Chromosome"/>
</dbReference>
<evidence type="ECO:0000313" key="1">
    <source>
        <dbReference type="EMBL" id="AFK85436.1"/>
    </source>
</evidence>
<dbReference type="STRING" id="1094508.Tsac_0406"/>
<dbReference type="EMBL" id="CP003184">
    <property type="protein sequence ID" value="AFK85436.1"/>
    <property type="molecule type" value="Genomic_DNA"/>
</dbReference>
<organism evidence="1 2">
    <name type="scientific">Thermoanaerobacterium saccharolyticum (strain DSM 8691 / JW/SL-YS485)</name>
    <dbReference type="NCBI Taxonomy" id="1094508"/>
    <lineage>
        <taxon>Bacteria</taxon>
        <taxon>Bacillati</taxon>
        <taxon>Bacillota</taxon>
        <taxon>Clostridia</taxon>
        <taxon>Thermoanaerobacterales</taxon>
        <taxon>Thermoanaerobacteraceae</taxon>
        <taxon>Thermoanaerobacterium</taxon>
    </lineage>
</organism>
<dbReference type="RefSeq" id="WP_014757357.1">
    <property type="nucleotide sequence ID" value="NC_017992.1"/>
</dbReference>
<dbReference type="KEGG" id="tsh:Tsac_0406"/>
<sequence>MNLKELKERLIRENIPQIWWGIPEQFDPFSLSWLEQNEEGIWIIYDQDERGNKYTIKTFVSEEEACDFFYKYVTESYEEAKPYIGKGKDL</sequence>
<dbReference type="PATRIC" id="fig|1094508.3.peg.411"/>
<dbReference type="AlphaFoldDB" id="I3VSE1"/>
<gene>
    <name evidence="1" type="ordered locus">Tsac_0406</name>
</gene>
<protein>
    <submittedName>
        <fullName evidence="1">Uncharacterized protein</fullName>
    </submittedName>
</protein>
<dbReference type="eggNOG" id="ENOG50335U3">
    <property type="taxonomic scope" value="Bacteria"/>
</dbReference>
<accession>I3VSE1</accession>
<dbReference type="BioCyc" id="TSAC1094508:GLMA-405-MONOMER"/>
<reference evidence="1 2" key="1">
    <citation type="journal article" date="2014" name="Appl. Environ. Microbiol.">
        <title>Profile of Secreted Hydrolases, Associated Proteins, and SlpA in Thermoanaerobacterium saccharolyticum during the Degradation of Hemicellulose.</title>
        <authorList>
            <person name="Currie D.H."/>
            <person name="Guss A.M."/>
            <person name="Herring C.D."/>
            <person name="Giannone R.J."/>
            <person name="Johnson C.M."/>
            <person name="Lankford P.K."/>
            <person name="Brown S.D."/>
            <person name="Hettich R.L."/>
            <person name="Lynd L.R."/>
        </authorList>
    </citation>
    <scope>NUCLEOTIDE SEQUENCE [LARGE SCALE GENOMIC DNA]</scope>
    <source>
        <strain evidence="2">DSM 8691 / JW/SL-YS485</strain>
    </source>
</reference>
<proteinExistence type="predicted"/>